<dbReference type="PANTHER" id="PTHR48055:SF9">
    <property type="entry name" value="PROTEIN KINASE DOMAIN-CONTAINING PROTEIN"/>
    <property type="match status" value="1"/>
</dbReference>
<dbReference type="Gene3D" id="1.10.510.10">
    <property type="entry name" value="Transferase(Phosphotransferase) domain 1"/>
    <property type="match status" value="1"/>
</dbReference>
<evidence type="ECO:0000259" key="5">
    <source>
        <dbReference type="PROSITE" id="PS50011"/>
    </source>
</evidence>
<feature type="transmembrane region" description="Helical" evidence="4">
    <location>
        <begin position="700"/>
        <end position="720"/>
    </location>
</feature>
<dbReference type="Pfam" id="PF19160">
    <property type="entry name" value="SPARK"/>
    <property type="match status" value="1"/>
</dbReference>
<keyword evidence="2 4" id="KW-1133">Transmembrane helix</keyword>
<dbReference type="SUPFAM" id="SSF52047">
    <property type="entry name" value="RNI-like"/>
    <property type="match status" value="1"/>
</dbReference>
<sequence length="1043" mass="117217">MKQAARTSVLSHTWYKLWKCFSGCLDFERKDTMQLMYDKPKTSAHETRKFHDWVRKVLDSHTGPTVERLRIVFDMGRGYSKPISNWIAFAIRKNVRIFELDLTKVEGCRSGSRVNVCEFPSDLLLDENRSLPFPIFGRLTSLCLRSISVSDSDIEFFLSKCLLLEELVVEDSSSLQNVRVSDDHQTHKLKHMEIGHCGKLDNIEVSSKSLQVFGFAGRDTTNICFGNVPDISSVSLKLYYNAELFVLQMHSQLNLSRIQKLQLYLKGIDWNKSMKFPESFPEFSNLEQLELIFSVTRHGNLLCLSSILCASPRLQKLRLKYVKGVVMEAGGEGWIGDKKWEERTKSHTHKCLKVIEFIGWVGWKEDVQLVKYLIKSAVSLDKIEFDVRIPRSNNSNSWSREIFRDGSQHAFHSAIPRILEPALNGKVRRTTVRDTTRLCVILGDKTYLLRLSFREALNNEMSDQNSLAVFTFSLTLTFAFGVSNGIDPAKACIIDIRKFSSGNHSDCVGGNWDGFLSSNCCGNSFKGYLYGLAERTNKTGKVFLNSTEQNGCLSSMKNNEEDVFNCGIQRLTNGFGGCSDYSSTDVVDKLGNKFNSLKEGCKMLGSDGDSNQYCNQCLKSWEENLPSTTKTGTDSRNIEKPDYCSFAVLISVMSERSHEDQWFQAIYSCLGDKSLTDQASYVDSGQENHGEKKKKLYTDMGIVAASAAVLLIIVMAGLLIRKRMNKSSSSVLKVSSNFLFKEPSSVNISIKEVYAATNHLSESNLIGQGIAGKVYKGTLSNGQHIAAKHIINDGQMDTFVREVKSLAHITHPNLVSLIGHCDGDDECFLVYELCQNGNLSQWLYGKEKNLSWIQRLKIAIDCARGLSFLHTYPEGRIVHRDIKPTNILITANFQGKLSDFGLSKVMNMGQSFVSSEVRGTFGYVDPEYQQNRHVNSSGDVYSFGIVLLQLLSGQKVLNIDSNRPVLLNKLAKKLIRGGNMVEFADPKLNGDYSYEAFELVCNLALSCTGLKQQRPPMPRVVAKLEEALDISTRFDSFLPVSYS</sequence>
<evidence type="ECO:0000256" key="1">
    <source>
        <dbReference type="ARBA" id="ARBA00022692"/>
    </source>
</evidence>
<keyword evidence="1 4" id="KW-0812">Transmembrane</keyword>
<dbReference type="InterPro" id="IPR055357">
    <property type="entry name" value="LRR_At1g61320_AtMIF1"/>
</dbReference>
<dbReference type="Gene3D" id="3.80.10.10">
    <property type="entry name" value="Ribonuclease Inhibitor"/>
    <property type="match status" value="1"/>
</dbReference>
<dbReference type="Pfam" id="PF23622">
    <property type="entry name" value="LRR_At1g61320_AtMIF1"/>
    <property type="match status" value="1"/>
</dbReference>
<dbReference type="PROSITE" id="PS50011">
    <property type="entry name" value="PROTEIN_KINASE_DOM"/>
    <property type="match status" value="1"/>
</dbReference>
<dbReference type="PROSITE" id="PS00108">
    <property type="entry name" value="PROTEIN_KINASE_ST"/>
    <property type="match status" value="1"/>
</dbReference>
<dbReference type="Proteomes" id="UP001161247">
    <property type="component" value="Chromosome 2"/>
</dbReference>
<organism evidence="6 7">
    <name type="scientific">Oldenlandia corymbosa var. corymbosa</name>
    <dbReference type="NCBI Taxonomy" id="529605"/>
    <lineage>
        <taxon>Eukaryota</taxon>
        <taxon>Viridiplantae</taxon>
        <taxon>Streptophyta</taxon>
        <taxon>Embryophyta</taxon>
        <taxon>Tracheophyta</taxon>
        <taxon>Spermatophyta</taxon>
        <taxon>Magnoliopsida</taxon>
        <taxon>eudicotyledons</taxon>
        <taxon>Gunneridae</taxon>
        <taxon>Pentapetalae</taxon>
        <taxon>asterids</taxon>
        <taxon>lamiids</taxon>
        <taxon>Gentianales</taxon>
        <taxon>Rubiaceae</taxon>
        <taxon>Rubioideae</taxon>
        <taxon>Spermacoceae</taxon>
        <taxon>Hedyotis-Oldenlandia complex</taxon>
        <taxon>Oldenlandia</taxon>
    </lineage>
</organism>
<dbReference type="SUPFAM" id="SSF56112">
    <property type="entry name" value="Protein kinase-like (PK-like)"/>
    <property type="match status" value="1"/>
</dbReference>
<dbReference type="InterPro" id="IPR011009">
    <property type="entry name" value="Kinase-like_dom_sf"/>
</dbReference>
<dbReference type="InterPro" id="IPR000719">
    <property type="entry name" value="Prot_kinase_dom"/>
</dbReference>
<dbReference type="AlphaFoldDB" id="A0AAV1CB99"/>
<dbReference type="InterPro" id="IPR008271">
    <property type="entry name" value="Ser/Thr_kinase_AS"/>
</dbReference>
<dbReference type="Gene3D" id="3.30.200.20">
    <property type="entry name" value="Phosphorylase Kinase, domain 1"/>
    <property type="match status" value="1"/>
</dbReference>
<dbReference type="GO" id="GO:0005524">
    <property type="term" value="F:ATP binding"/>
    <property type="evidence" value="ECO:0007669"/>
    <property type="project" value="InterPro"/>
</dbReference>
<feature type="domain" description="Protein kinase" evidence="5">
    <location>
        <begin position="760"/>
        <end position="1028"/>
    </location>
</feature>
<name>A0AAV1CB99_OLDCO</name>
<accession>A0AAV1CB99</accession>
<evidence type="ECO:0000256" key="3">
    <source>
        <dbReference type="ARBA" id="ARBA00023136"/>
    </source>
</evidence>
<dbReference type="InterPro" id="IPR032675">
    <property type="entry name" value="LRR_dom_sf"/>
</dbReference>
<dbReference type="EMBL" id="OX459119">
    <property type="protein sequence ID" value="CAI9092891.1"/>
    <property type="molecule type" value="Genomic_DNA"/>
</dbReference>
<gene>
    <name evidence="6" type="ORF">OLC1_LOCUS4447</name>
</gene>
<keyword evidence="7" id="KW-1185">Reference proteome</keyword>
<protein>
    <submittedName>
        <fullName evidence="6">OLC1v1028249C1</fullName>
    </submittedName>
</protein>
<dbReference type="PANTHER" id="PTHR48055">
    <property type="entry name" value="LEUCINE-RICH REPEAT RECEPTOR PROTEIN KINASE EMS1"/>
    <property type="match status" value="1"/>
</dbReference>
<evidence type="ECO:0000256" key="2">
    <source>
        <dbReference type="ARBA" id="ARBA00022989"/>
    </source>
</evidence>
<dbReference type="InterPro" id="IPR043891">
    <property type="entry name" value="SPARK"/>
</dbReference>
<proteinExistence type="predicted"/>
<keyword evidence="3 4" id="KW-0472">Membrane</keyword>
<dbReference type="GO" id="GO:0016020">
    <property type="term" value="C:membrane"/>
    <property type="evidence" value="ECO:0007669"/>
    <property type="project" value="TreeGrafter"/>
</dbReference>
<dbReference type="InterPro" id="IPR051564">
    <property type="entry name" value="LRR_receptor-like_kinase"/>
</dbReference>
<evidence type="ECO:0000256" key="4">
    <source>
        <dbReference type="SAM" id="Phobius"/>
    </source>
</evidence>
<evidence type="ECO:0000313" key="7">
    <source>
        <dbReference type="Proteomes" id="UP001161247"/>
    </source>
</evidence>
<dbReference type="SMART" id="SM00220">
    <property type="entry name" value="S_TKc"/>
    <property type="match status" value="1"/>
</dbReference>
<evidence type="ECO:0000313" key="6">
    <source>
        <dbReference type="EMBL" id="CAI9092891.1"/>
    </source>
</evidence>
<dbReference type="FunFam" id="1.10.510.10:FF:000530">
    <property type="entry name" value="probable receptor-like protein kinase At5g59700"/>
    <property type="match status" value="1"/>
</dbReference>
<dbReference type="Pfam" id="PF00069">
    <property type="entry name" value="Pkinase"/>
    <property type="match status" value="1"/>
</dbReference>
<dbReference type="GO" id="GO:0004672">
    <property type="term" value="F:protein kinase activity"/>
    <property type="evidence" value="ECO:0007669"/>
    <property type="project" value="InterPro"/>
</dbReference>
<reference evidence="6" key="1">
    <citation type="submission" date="2023-03" db="EMBL/GenBank/DDBJ databases">
        <authorList>
            <person name="Julca I."/>
        </authorList>
    </citation>
    <scope>NUCLEOTIDE SEQUENCE</scope>
</reference>